<name>A0ABQ9K2L3_9CUCU</name>
<sequence>MLACFCLNILIETGNDFKKVTPESLNLTDEERKDSFFKQDIRQVGKLIDITKAHIGLVHTRNVGSWTVKKCTNCDCDTHAVNQEKGLAWVIINSKLMDDEAILGLKSSDLVSPVFNIVVNPNELGEEYGSYIGVSPYPEIEPVLGTIRQTLGDFLKMERIAVEDRIRTYREEQNEIFNRVKDRGYQEYNSFVKLLKAVCEQQMLDTTNSPTGATVSDGQATLTEITSGSSPLSTSILLFRVRNSTCYLNDLGLQLDYSSRGPDTSLRGRRAVPQLLAGITKGVFVFEEDEMFPNQDSATEDSEQEDARDEDGIAIPRSSEQRQCGKVTSDEYSDIYDPEQ</sequence>
<dbReference type="Proteomes" id="UP001162164">
    <property type="component" value="Unassembled WGS sequence"/>
</dbReference>
<dbReference type="InterPro" id="IPR026682">
    <property type="entry name" value="AKT1S1"/>
</dbReference>
<evidence type="ECO:0000256" key="1">
    <source>
        <dbReference type="SAM" id="MobiDB-lite"/>
    </source>
</evidence>
<gene>
    <name evidence="2" type="ORF">NQ317_002710</name>
</gene>
<feature type="compositionally biased region" description="Acidic residues" evidence="1">
    <location>
        <begin position="298"/>
        <end position="309"/>
    </location>
</feature>
<dbReference type="PANTHER" id="PTHR21844:SF2">
    <property type="entry name" value="PROLINE-RICH AKT1 SUBSTRATE 1"/>
    <property type="match status" value="1"/>
</dbReference>
<keyword evidence="3" id="KW-1185">Reference proteome</keyword>
<proteinExistence type="predicted"/>
<reference evidence="2" key="1">
    <citation type="journal article" date="2023" name="Insect Mol. Biol.">
        <title>Genome sequencing provides insights into the evolution of gene families encoding plant cell wall-degrading enzymes in longhorned beetles.</title>
        <authorList>
            <person name="Shin N.R."/>
            <person name="Okamura Y."/>
            <person name="Kirsch R."/>
            <person name="Pauchet Y."/>
        </authorList>
    </citation>
    <scope>NUCLEOTIDE SEQUENCE</scope>
    <source>
        <strain evidence="2">MMC_N1</strain>
    </source>
</reference>
<protein>
    <submittedName>
        <fullName evidence="2">Uncharacterized protein</fullName>
    </submittedName>
</protein>
<comment type="caution">
    <text evidence="2">The sequence shown here is derived from an EMBL/GenBank/DDBJ whole genome shotgun (WGS) entry which is preliminary data.</text>
</comment>
<accession>A0ABQ9K2L3</accession>
<dbReference type="PANTHER" id="PTHR21844">
    <property type="entry name" value="AKT1 SUBSTRATE 1 PROTEIN"/>
    <property type="match status" value="1"/>
</dbReference>
<feature type="region of interest" description="Disordered" evidence="1">
    <location>
        <begin position="293"/>
        <end position="340"/>
    </location>
</feature>
<dbReference type="EMBL" id="JAPWTJ010000024">
    <property type="protein sequence ID" value="KAJ8984871.1"/>
    <property type="molecule type" value="Genomic_DNA"/>
</dbReference>
<evidence type="ECO:0000313" key="2">
    <source>
        <dbReference type="EMBL" id="KAJ8984871.1"/>
    </source>
</evidence>
<feature type="compositionally biased region" description="Acidic residues" evidence="1">
    <location>
        <begin position="331"/>
        <end position="340"/>
    </location>
</feature>
<evidence type="ECO:0000313" key="3">
    <source>
        <dbReference type="Proteomes" id="UP001162164"/>
    </source>
</evidence>
<organism evidence="2 3">
    <name type="scientific">Molorchus minor</name>
    <dbReference type="NCBI Taxonomy" id="1323400"/>
    <lineage>
        <taxon>Eukaryota</taxon>
        <taxon>Metazoa</taxon>
        <taxon>Ecdysozoa</taxon>
        <taxon>Arthropoda</taxon>
        <taxon>Hexapoda</taxon>
        <taxon>Insecta</taxon>
        <taxon>Pterygota</taxon>
        <taxon>Neoptera</taxon>
        <taxon>Endopterygota</taxon>
        <taxon>Coleoptera</taxon>
        <taxon>Polyphaga</taxon>
        <taxon>Cucujiformia</taxon>
        <taxon>Chrysomeloidea</taxon>
        <taxon>Cerambycidae</taxon>
        <taxon>Lamiinae</taxon>
        <taxon>Monochamini</taxon>
        <taxon>Molorchus</taxon>
    </lineage>
</organism>